<gene>
    <name evidence="8" type="ORF">JOC95_001690</name>
</gene>
<feature type="transmembrane region" description="Helical" evidence="7">
    <location>
        <begin position="103"/>
        <end position="122"/>
    </location>
</feature>
<feature type="transmembrane region" description="Helical" evidence="7">
    <location>
        <begin position="171"/>
        <end position="190"/>
    </location>
</feature>
<feature type="transmembrane region" description="Helical" evidence="7">
    <location>
        <begin position="76"/>
        <end position="97"/>
    </location>
</feature>
<dbReference type="Pfam" id="PF00860">
    <property type="entry name" value="Xan_ur_permease"/>
    <property type="match status" value="1"/>
</dbReference>
<evidence type="ECO:0000256" key="1">
    <source>
        <dbReference type="ARBA" id="ARBA00004141"/>
    </source>
</evidence>
<dbReference type="EMBL" id="JAFBED010000003">
    <property type="protein sequence ID" value="MBM7619838.1"/>
    <property type="molecule type" value="Genomic_DNA"/>
</dbReference>
<evidence type="ECO:0000256" key="5">
    <source>
        <dbReference type="ARBA" id="ARBA00022989"/>
    </source>
</evidence>
<feature type="transmembrane region" description="Helical" evidence="7">
    <location>
        <begin position="134"/>
        <end position="151"/>
    </location>
</feature>
<feature type="transmembrane region" description="Helical" evidence="7">
    <location>
        <begin position="21"/>
        <end position="42"/>
    </location>
</feature>
<comment type="subcellular location">
    <subcellularLocation>
        <location evidence="1">Membrane</location>
        <topology evidence="1">Multi-pass membrane protein</topology>
    </subcellularLocation>
</comment>
<organism evidence="8 9">
    <name type="scientific">Sutcliffiella tianshenii</name>
    <dbReference type="NCBI Taxonomy" id="1463404"/>
    <lineage>
        <taxon>Bacteria</taxon>
        <taxon>Bacillati</taxon>
        <taxon>Bacillota</taxon>
        <taxon>Bacilli</taxon>
        <taxon>Bacillales</taxon>
        <taxon>Bacillaceae</taxon>
        <taxon>Sutcliffiella</taxon>
    </lineage>
</organism>
<comment type="similarity">
    <text evidence="2">Belongs to the nucleobase:cation symporter-2 (NCS2) (TC 2.A.40) family. Azg-like subfamily.</text>
</comment>
<feature type="transmembrane region" description="Helical" evidence="7">
    <location>
        <begin position="413"/>
        <end position="430"/>
    </location>
</feature>
<feature type="transmembrane region" description="Helical" evidence="7">
    <location>
        <begin position="318"/>
        <end position="337"/>
    </location>
</feature>
<evidence type="ECO:0000256" key="4">
    <source>
        <dbReference type="ARBA" id="ARBA00022692"/>
    </source>
</evidence>
<name>A0ABS2NZD5_9BACI</name>
<feature type="transmembrane region" description="Helical" evidence="7">
    <location>
        <begin position="372"/>
        <end position="401"/>
    </location>
</feature>
<accession>A0ABS2NZD5</accession>
<evidence type="ECO:0000256" key="6">
    <source>
        <dbReference type="ARBA" id="ARBA00023136"/>
    </source>
</evidence>
<proteinExistence type="inferred from homology"/>
<comment type="caution">
    <text evidence="8">The sequence shown here is derived from an EMBL/GenBank/DDBJ whole genome shotgun (WGS) entry which is preliminary data.</text>
</comment>
<keyword evidence="3" id="KW-0813">Transport</keyword>
<dbReference type="InterPro" id="IPR006043">
    <property type="entry name" value="NCS2"/>
</dbReference>
<feature type="transmembrane region" description="Helical" evidence="7">
    <location>
        <begin position="197"/>
        <end position="217"/>
    </location>
</feature>
<keyword evidence="6 7" id="KW-0472">Membrane</keyword>
<keyword evidence="5 7" id="KW-1133">Transmembrane helix</keyword>
<evidence type="ECO:0000256" key="2">
    <source>
        <dbReference type="ARBA" id="ARBA00005697"/>
    </source>
</evidence>
<keyword evidence="4 7" id="KW-0812">Transmembrane</keyword>
<protein>
    <submittedName>
        <fullName evidence="8">AGZA family xanthine/uracil permease-like MFS transporter</fullName>
    </submittedName>
</protein>
<reference evidence="8 9" key="1">
    <citation type="submission" date="2021-01" db="EMBL/GenBank/DDBJ databases">
        <title>Genomic Encyclopedia of Type Strains, Phase IV (KMG-IV): sequencing the most valuable type-strain genomes for metagenomic binning, comparative biology and taxonomic classification.</title>
        <authorList>
            <person name="Goeker M."/>
        </authorList>
    </citation>
    <scope>NUCLEOTIDE SEQUENCE [LARGE SCALE GENOMIC DNA]</scope>
    <source>
        <strain evidence="8 9">DSM 25879</strain>
    </source>
</reference>
<evidence type="ECO:0000313" key="8">
    <source>
        <dbReference type="EMBL" id="MBM7619838.1"/>
    </source>
</evidence>
<dbReference type="Proteomes" id="UP000737402">
    <property type="component" value="Unassembled WGS sequence"/>
</dbReference>
<dbReference type="PANTHER" id="PTHR43337:SF2">
    <property type="entry name" value="XANTHINE_URACIL PERMEASE"/>
    <property type="match status" value="1"/>
</dbReference>
<sequence length="431" mass="45547">MLQWIKSSFDLPGHETTLKREMMAGMISFFTIVYIIAVNGTILAEAGIPIEAGIIATILTCVVGCWLMGFWANAPIILVPGMGINAMFTYTLVHSMGLSWQEALGVVVISGVIVTVISFTKLSQLLLEAIPNSLKHAITVGLGLFLTLIGLEKGGLVIKGDNSLLALGEVTSPYVIATILSVILAVILFMRNVPANFLISMIVGTGIAAALGVVSFSDVGGNALPLDTYASLFGAVSFAKIGEFTFLVAVFSLTMVLLFENIGLINGHLSMIKRPEKFKRSFQANGISVLTSGLFGTSPTVSTVESAAGIAAGGRTGVTAIVTGSLFLLSIFAIPFIKIIPGSAIAPILIIIGVLMLQSVKQIDFQDLTEGFPAFLVIVMIPFSYSIADGIAFGFIAYPLVKLALGKAKEVSTPLYIIAALFFLTFLTNVH</sequence>
<dbReference type="InterPro" id="IPR045018">
    <property type="entry name" value="Azg-like"/>
</dbReference>
<evidence type="ECO:0000313" key="9">
    <source>
        <dbReference type="Proteomes" id="UP000737402"/>
    </source>
</evidence>
<feature type="transmembrane region" description="Helical" evidence="7">
    <location>
        <begin position="48"/>
        <end position="69"/>
    </location>
</feature>
<dbReference type="PANTHER" id="PTHR43337">
    <property type="entry name" value="XANTHINE/URACIL PERMEASE C887.17-RELATED"/>
    <property type="match status" value="1"/>
</dbReference>
<feature type="transmembrane region" description="Helical" evidence="7">
    <location>
        <begin position="344"/>
        <end position="360"/>
    </location>
</feature>
<evidence type="ECO:0000256" key="7">
    <source>
        <dbReference type="SAM" id="Phobius"/>
    </source>
</evidence>
<keyword evidence="9" id="KW-1185">Reference proteome</keyword>
<feature type="transmembrane region" description="Helical" evidence="7">
    <location>
        <begin position="229"/>
        <end position="259"/>
    </location>
</feature>
<evidence type="ECO:0000256" key="3">
    <source>
        <dbReference type="ARBA" id="ARBA00022448"/>
    </source>
</evidence>
<dbReference type="RefSeq" id="WP_204415090.1">
    <property type="nucleotide sequence ID" value="NZ_JAFBED010000003.1"/>
</dbReference>